<protein>
    <submittedName>
        <fullName evidence="1">Uncharacterized protein</fullName>
    </submittedName>
</protein>
<organism evidence="1 2">
    <name type="scientific">Acetivibrio saccincola</name>
    <dbReference type="NCBI Taxonomy" id="1677857"/>
    <lineage>
        <taxon>Bacteria</taxon>
        <taxon>Bacillati</taxon>
        <taxon>Bacillota</taxon>
        <taxon>Clostridia</taxon>
        <taxon>Eubacteriales</taxon>
        <taxon>Oscillospiraceae</taxon>
        <taxon>Acetivibrio</taxon>
    </lineage>
</organism>
<evidence type="ECO:0000313" key="2">
    <source>
        <dbReference type="Proteomes" id="UP000239720"/>
    </source>
</evidence>
<dbReference type="AlphaFoldDB" id="A0A2S8R6X6"/>
<dbReference type="OrthoDB" id="2081526at2"/>
<reference evidence="1 2" key="1">
    <citation type="journal article" date="2018" name="Syst. Appl. Microbiol.">
        <title>Characterization and high-quality draft genome sequence of Herbivorax saccincola A7, an anaerobic, alkaliphilic, thermophilic, cellulolytic, and xylanolytic bacterium.</title>
        <authorList>
            <person name="Aikawa S."/>
            <person name="Baramee S."/>
            <person name="Sermsathanaswadi J."/>
            <person name="Thianheng P."/>
            <person name="Tachaapaikoon C."/>
            <person name="Shikata A."/>
            <person name="Waeonukul R."/>
            <person name="Pason P."/>
            <person name="Ratanakhanokchai K."/>
            <person name="Kosugi A."/>
        </authorList>
    </citation>
    <scope>NUCLEOTIDE SEQUENCE [LARGE SCALE GENOMIC DNA]</scope>
    <source>
        <strain evidence="1 2">A7</strain>
    </source>
</reference>
<comment type="caution">
    <text evidence="1">The sequence shown here is derived from an EMBL/GenBank/DDBJ whole genome shotgun (WGS) entry which is preliminary data.</text>
</comment>
<gene>
    <name evidence="1" type="ORF">B9R14_01345</name>
</gene>
<evidence type="ECO:0000313" key="1">
    <source>
        <dbReference type="EMBL" id="PQQ65542.1"/>
    </source>
</evidence>
<sequence>MYDFDLRTPDSAYDFLLTFFNMSGEEYIEEIIINSGNDFEKFWYRNAAKVNDINIDNIRVWGFHVVGSLDECGEIRRHGLRNLQKVLAGDTLFSRMLKSNGVLFDVERRLLFYKGKEYNVDYEWYRQNNYTMPPEKYLEPIAHRIYYDYCVNGFMMNDDIFSYGTNIHKRPEFLMKLSAAFPELKKMEDEWAKRSKSYKVNFYATINQIHRFNFDLNETQEELTDEEIMLIKRWMVSHAIDRAYNNLLSEVFLYVKDEIDIPPVQITSCEEI</sequence>
<name>A0A2S8R6X6_9FIRM</name>
<dbReference type="RefSeq" id="WP_105367434.1">
    <property type="nucleotide sequence ID" value="NZ_NEMB01000003.1"/>
</dbReference>
<dbReference type="Proteomes" id="UP000239720">
    <property type="component" value="Unassembled WGS sequence"/>
</dbReference>
<proteinExistence type="predicted"/>
<dbReference type="EMBL" id="NEMB01000003">
    <property type="protein sequence ID" value="PQQ65542.1"/>
    <property type="molecule type" value="Genomic_DNA"/>
</dbReference>
<accession>A0A2S8R6X6</accession>